<dbReference type="PANTHER" id="PTHR30313">
    <property type="entry name" value="DNA PRIMASE"/>
    <property type="match status" value="1"/>
</dbReference>
<dbReference type="GO" id="GO:0006269">
    <property type="term" value="P:DNA replication, synthesis of primer"/>
    <property type="evidence" value="ECO:0007669"/>
    <property type="project" value="TreeGrafter"/>
</dbReference>
<accession>A0A1F8C464</accession>
<feature type="domain" description="Zinc finger CHC2-type" evidence="4">
    <location>
        <begin position="151"/>
        <end position="205"/>
    </location>
</feature>
<evidence type="ECO:0000256" key="1">
    <source>
        <dbReference type="ARBA" id="ARBA00022723"/>
    </source>
</evidence>
<evidence type="ECO:0000313" key="5">
    <source>
        <dbReference type="EMBL" id="OGM70940.1"/>
    </source>
</evidence>
<evidence type="ECO:0000259" key="4">
    <source>
        <dbReference type="SMART" id="SM00400"/>
    </source>
</evidence>
<organism evidence="5 6">
    <name type="scientific">Candidatus Woesebacteria bacterium RIFCSPLOWO2_01_FULL_44_14</name>
    <dbReference type="NCBI Taxonomy" id="1802525"/>
    <lineage>
        <taxon>Bacteria</taxon>
        <taxon>Candidatus Woeseibacteriota</taxon>
    </lineage>
</organism>
<dbReference type="GO" id="GO:0005737">
    <property type="term" value="C:cytoplasm"/>
    <property type="evidence" value="ECO:0007669"/>
    <property type="project" value="TreeGrafter"/>
</dbReference>
<dbReference type="EMBL" id="MGHL01000001">
    <property type="protein sequence ID" value="OGM70940.1"/>
    <property type="molecule type" value="Genomic_DNA"/>
</dbReference>
<dbReference type="STRING" id="1802525.A2975_01555"/>
<reference evidence="5 6" key="1">
    <citation type="journal article" date="2016" name="Nat. Commun.">
        <title>Thousands of microbial genomes shed light on interconnected biogeochemical processes in an aquifer system.</title>
        <authorList>
            <person name="Anantharaman K."/>
            <person name="Brown C.T."/>
            <person name="Hug L.A."/>
            <person name="Sharon I."/>
            <person name="Castelle C.J."/>
            <person name="Probst A.J."/>
            <person name="Thomas B.C."/>
            <person name="Singh A."/>
            <person name="Wilkins M.J."/>
            <person name="Karaoz U."/>
            <person name="Brodie E.L."/>
            <person name="Williams K.H."/>
            <person name="Hubbard S.S."/>
            <person name="Banfield J.F."/>
        </authorList>
    </citation>
    <scope>NUCLEOTIDE SEQUENCE [LARGE SCALE GENOMIC DNA]</scope>
</reference>
<dbReference type="Proteomes" id="UP000178429">
    <property type="component" value="Unassembled WGS sequence"/>
</dbReference>
<keyword evidence="3" id="KW-0862">Zinc</keyword>
<evidence type="ECO:0000256" key="3">
    <source>
        <dbReference type="ARBA" id="ARBA00022833"/>
    </source>
</evidence>
<comment type="caution">
    <text evidence="5">The sequence shown here is derived from an EMBL/GenBank/DDBJ whole genome shotgun (WGS) entry which is preliminary data.</text>
</comment>
<dbReference type="SMART" id="SM00400">
    <property type="entry name" value="ZnF_CHCC"/>
    <property type="match status" value="1"/>
</dbReference>
<dbReference type="PANTHER" id="PTHR30313:SF2">
    <property type="entry name" value="DNA PRIMASE"/>
    <property type="match status" value="1"/>
</dbReference>
<dbReference type="GO" id="GO:0003899">
    <property type="term" value="F:DNA-directed RNA polymerase activity"/>
    <property type="evidence" value="ECO:0007669"/>
    <property type="project" value="InterPro"/>
</dbReference>
<dbReference type="GO" id="GO:0003677">
    <property type="term" value="F:DNA binding"/>
    <property type="evidence" value="ECO:0007669"/>
    <property type="project" value="InterPro"/>
</dbReference>
<name>A0A1F8C464_9BACT</name>
<gene>
    <name evidence="5" type="ORF">A2975_01555</name>
</gene>
<dbReference type="InterPro" id="IPR002694">
    <property type="entry name" value="Znf_CHC2"/>
</dbReference>
<protein>
    <recommendedName>
        <fullName evidence="4">Zinc finger CHC2-type domain-containing protein</fullName>
    </recommendedName>
</protein>
<dbReference type="InterPro" id="IPR036977">
    <property type="entry name" value="DNA_primase_Znf_CHC2"/>
</dbReference>
<dbReference type="Pfam" id="PF01807">
    <property type="entry name" value="Zn_ribbon_DnaG"/>
    <property type="match status" value="1"/>
</dbReference>
<evidence type="ECO:0000313" key="6">
    <source>
        <dbReference type="Proteomes" id="UP000178429"/>
    </source>
</evidence>
<dbReference type="AlphaFoldDB" id="A0A1F8C464"/>
<dbReference type="InterPro" id="IPR050219">
    <property type="entry name" value="DnaG_primase"/>
</dbReference>
<sequence>MTKQKEFDHRRLGKSMWYFVYPPFKLPEVKGFEDGLLETCLGKIEELLPRCHELKEQRDMRVEQIKRLNKPGSLEETWIKTWAATEYSEYYLIQKWLVYWTKLWRTVANKPLPKKVRKSLNWVDEQDIERAKQSPIEPYYEGRLRRVGNKLMGLCPFHEERTPSFCIYPEGGGYHCFGCGAHGSSIDFLIKTKGFSFPEAVRTLL</sequence>
<dbReference type="Gene3D" id="3.90.580.10">
    <property type="entry name" value="Zinc finger, CHC2-type domain"/>
    <property type="match status" value="1"/>
</dbReference>
<keyword evidence="1" id="KW-0479">Metal-binding</keyword>
<evidence type="ECO:0000256" key="2">
    <source>
        <dbReference type="ARBA" id="ARBA00022771"/>
    </source>
</evidence>
<keyword evidence="2" id="KW-0863">Zinc-finger</keyword>
<dbReference type="SUPFAM" id="SSF57783">
    <property type="entry name" value="Zinc beta-ribbon"/>
    <property type="match status" value="1"/>
</dbReference>
<proteinExistence type="predicted"/>
<dbReference type="GO" id="GO:0008270">
    <property type="term" value="F:zinc ion binding"/>
    <property type="evidence" value="ECO:0007669"/>
    <property type="project" value="UniProtKB-KW"/>
</dbReference>